<keyword evidence="2" id="KW-1185">Reference proteome</keyword>
<sequence length="108" mass="12244">MVEPKLTMVEALQELRDVLFAVVTTGPTHRDLAVRYMRSRAALMEGELRPVVPGFLVQCSSIGKFHDFITLYHPHKEARIAFFDEALDACWARLNMSRVSDVFGESGF</sequence>
<protein>
    <submittedName>
        <fullName evidence="1">Uncharacterized protein</fullName>
    </submittedName>
</protein>
<dbReference type="AlphaFoldDB" id="A0A2U2J3X8"/>
<dbReference type="OrthoDB" id="9945637at2"/>
<proteinExistence type="predicted"/>
<dbReference type="Proteomes" id="UP000245916">
    <property type="component" value="Unassembled WGS sequence"/>
</dbReference>
<gene>
    <name evidence="1" type="ORF">DF286_08950</name>
</gene>
<evidence type="ECO:0000313" key="1">
    <source>
        <dbReference type="EMBL" id="PWG02981.1"/>
    </source>
</evidence>
<accession>A0A2U2J3X8</accession>
<dbReference type="EMBL" id="QFFF01000001">
    <property type="protein sequence ID" value="PWG02981.1"/>
    <property type="molecule type" value="Genomic_DNA"/>
</dbReference>
<dbReference type="RefSeq" id="WP_109271119.1">
    <property type="nucleotide sequence ID" value="NZ_QFFF01000001.1"/>
</dbReference>
<name>A0A2U2J3X8_9SPHN</name>
<reference evidence="1 2" key="1">
    <citation type="submission" date="2018-05" db="EMBL/GenBank/DDBJ databases">
        <title>Genome of Sphingosinicella humi QZX222.</title>
        <authorList>
            <person name="Qiao Z."/>
            <person name="Wang G."/>
        </authorList>
    </citation>
    <scope>NUCLEOTIDE SEQUENCE [LARGE SCALE GENOMIC DNA]</scope>
    <source>
        <strain evidence="1 2">QZX222</strain>
    </source>
</reference>
<evidence type="ECO:0000313" key="2">
    <source>
        <dbReference type="Proteomes" id="UP000245916"/>
    </source>
</evidence>
<organism evidence="1 2">
    <name type="scientific">Allosphingosinicella humi</name>
    <dbReference type="NCBI Taxonomy" id="2068657"/>
    <lineage>
        <taxon>Bacteria</taxon>
        <taxon>Pseudomonadati</taxon>
        <taxon>Pseudomonadota</taxon>
        <taxon>Alphaproteobacteria</taxon>
        <taxon>Sphingomonadales</taxon>
        <taxon>Sphingomonadaceae</taxon>
        <taxon>Allosphingosinicella</taxon>
    </lineage>
</organism>
<comment type="caution">
    <text evidence="1">The sequence shown here is derived from an EMBL/GenBank/DDBJ whole genome shotgun (WGS) entry which is preliminary data.</text>
</comment>